<dbReference type="EC" id="1.1.1.1" evidence="3"/>
<feature type="domain" description="Enoyl reductase (ER)" evidence="8">
    <location>
        <begin position="13"/>
        <end position="256"/>
    </location>
</feature>
<dbReference type="PROSITE" id="PS00059">
    <property type="entry name" value="ADH_ZINC"/>
    <property type="match status" value="1"/>
</dbReference>
<evidence type="ECO:0000256" key="1">
    <source>
        <dbReference type="ARBA" id="ARBA00001947"/>
    </source>
</evidence>
<evidence type="ECO:0000256" key="7">
    <source>
        <dbReference type="RuleBase" id="RU361277"/>
    </source>
</evidence>
<evidence type="ECO:0000313" key="10">
    <source>
        <dbReference type="Proteomes" id="UP001551011"/>
    </source>
</evidence>
<dbReference type="Gene3D" id="3.40.50.720">
    <property type="entry name" value="NAD(P)-binding Rossmann-like Domain"/>
    <property type="match status" value="1"/>
</dbReference>
<dbReference type="PANTHER" id="PTHR42940:SF7">
    <property type="entry name" value="ALCOHOL DEHYDROGENASE-LIKE N-TERMINAL DOMAIN-CONTAINING PROTEIN"/>
    <property type="match status" value="1"/>
</dbReference>
<sequence length="276" mass="29106">MATYRAVEVAPDGGLRLTERDLVPPGPGQVRVRVEACGICHSDSIAVRPHDEGEPGRVPGHEAVGRIDALGEGVTGWRVGDRVGVGFLGGHCGVCMECRLGDFVGCTDQPYTGVHVDGGYAEYMYARQTGLVAVPEEMSATRIAPLLCAGFTVYNALVDNVRQPGGLVAGDLVAVQGIGGLGHLALQYARALALRVVAVARGADKEELALRLGAHHYVDSKATDAAERLTELGGARMVLGTAAGGDVSPCWPAWPAGAGWSWWGCRRSRSVWRRVN</sequence>
<evidence type="ECO:0000259" key="8">
    <source>
        <dbReference type="SMART" id="SM00829"/>
    </source>
</evidence>
<comment type="similarity">
    <text evidence="2 7">Belongs to the zinc-containing alcohol dehydrogenase family.</text>
</comment>
<protein>
    <recommendedName>
        <fullName evidence="3">alcohol dehydrogenase</fullName>
        <ecNumber evidence="3">1.1.1.1</ecNumber>
    </recommendedName>
</protein>
<dbReference type="Gene3D" id="3.90.180.10">
    <property type="entry name" value="Medium-chain alcohol dehydrogenases, catalytic domain"/>
    <property type="match status" value="1"/>
</dbReference>
<accession>A0ABV3AKQ3</accession>
<dbReference type="EMBL" id="JBFAEG010000037">
    <property type="protein sequence ID" value="MEU5712517.1"/>
    <property type="molecule type" value="Genomic_DNA"/>
</dbReference>
<organism evidence="9 10">
    <name type="scientific">Streptomyces flaveolus</name>
    <dbReference type="NCBI Taxonomy" id="67297"/>
    <lineage>
        <taxon>Bacteria</taxon>
        <taxon>Bacillati</taxon>
        <taxon>Actinomycetota</taxon>
        <taxon>Actinomycetes</taxon>
        <taxon>Kitasatosporales</taxon>
        <taxon>Streptomycetaceae</taxon>
        <taxon>Streptomyces</taxon>
    </lineage>
</organism>
<dbReference type="SUPFAM" id="SSF51735">
    <property type="entry name" value="NAD(P)-binding Rossmann-fold domains"/>
    <property type="match status" value="1"/>
</dbReference>
<dbReference type="InterPro" id="IPR011032">
    <property type="entry name" value="GroES-like_sf"/>
</dbReference>
<evidence type="ECO:0000256" key="4">
    <source>
        <dbReference type="ARBA" id="ARBA00022723"/>
    </source>
</evidence>
<keyword evidence="4 7" id="KW-0479">Metal-binding</keyword>
<dbReference type="Pfam" id="PF00107">
    <property type="entry name" value="ADH_zinc_N"/>
    <property type="match status" value="1"/>
</dbReference>
<dbReference type="InterPro" id="IPR013149">
    <property type="entry name" value="ADH-like_C"/>
</dbReference>
<dbReference type="Pfam" id="PF08240">
    <property type="entry name" value="ADH_N"/>
    <property type="match status" value="1"/>
</dbReference>
<dbReference type="RefSeq" id="WP_234339922.1">
    <property type="nucleotide sequence ID" value="NZ_JBFAEG010000037.1"/>
</dbReference>
<keyword evidence="10" id="KW-1185">Reference proteome</keyword>
<evidence type="ECO:0000256" key="2">
    <source>
        <dbReference type="ARBA" id="ARBA00008072"/>
    </source>
</evidence>
<comment type="caution">
    <text evidence="9">The sequence shown here is derived from an EMBL/GenBank/DDBJ whole genome shotgun (WGS) entry which is preliminary data.</text>
</comment>
<evidence type="ECO:0000256" key="3">
    <source>
        <dbReference type="ARBA" id="ARBA00013190"/>
    </source>
</evidence>
<dbReference type="SMART" id="SM00829">
    <property type="entry name" value="PKS_ER"/>
    <property type="match status" value="1"/>
</dbReference>
<comment type="cofactor">
    <cofactor evidence="1 7">
        <name>Zn(2+)</name>
        <dbReference type="ChEBI" id="CHEBI:29105"/>
    </cofactor>
</comment>
<dbReference type="InterPro" id="IPR036291">
    <property type="entry name" value="NAD(P)-bd_dom_sf"/>
</dbReference>
<gene>
    <name evidence="9" type="ORF">AB0H04_37760</name>
</gene>
<dbReference type="InterPro" id="IPR020843">
    <property type="entry name" value="ER"/>
</dbReference>
<dbReference type="SUPFAM" id="SSF50129">
    <property type="entry name" value="GroES-like"/>
    <property type="match status" value="1"/>
</dbReference>
<dbReference type="InterPro" id="IPR002328">
    <property type="entry name" value="ADH_Zn_CS"/>
</dbReference>
<reference evidence="9 10" key="1">
    <citation type="submission" date="2024-06" db="EMBL/GenBank/DDBJ databases">
        <title>The Natural Products Discovery Center: Release of the First 8490 Sequenced Strains for Exploring Actinobacteria Biosynthetic Diversity.</title>
        <authorList>
            <person name="Kalkreuter E."/>
            <person name="Kautsar S.A."/>
            <person name="Yang D."/>
            <person name="Bader C.D."/>
            <person name="Teijaro C.N."/>
            <person name="Fluegel L."/>
            <person name="Davis C.M."/>
            <person name="Simpson J.R."/>
            <person name="Lauterbach L."/>
            <person name="Steele A.D."/>
            <person name="Gui C."/>
            <person name="Meng S."/>
            <person name="Li G."/>
            <person name="Viehrig K."/>
            <person name="Ye F."/>
            <person name="Su P."/>
            <person name="Kiefer A.F."/>
            <person name="Nichols A."/>
            <person name="Cepeda A.J."/>
            <person name="Yan W."/>
            <person name="Fan B."/>
            <person name="Jiang Y."/>
            <person name="Adhikari A."/>
            <person name="Zheng C.-J."/>
            <person name="Schuster L."/>
            <person name="Cowan T.M."/>
            <person name="Smanski M.J."/>
            <person name="Chevrette M.G."/>
            <person name="De Carvalho L.P.S."/>
            <person name="Shen B."/>
        </authorList>
    </citation>
    <scope>NUCLEOTIDE SEQUENCE [LARGE SCALE GENOMIC DNA]</scope>
    <source>
        <strain evidence="9 10">NPDC020594</strain>
    </source>
</reference>
<dbReference type="InterPro" id="IPR013154">
    <property type="entry name" value="ADH-like_N"/>
</dbReference>
<dbReference type="Proteomes" id="UP001551011">
    <property type="component" value="Unassembled WGS sequence"/>
</dbReference>
<keyword evidence="5 7" id="KW-0862">Zinc</keyword>
<proteinExistence type="inferred from homology"/>
<name>A0ABV3AKQ3_9ACTN</name>
<evidence type="ECO:0000256" key="5">
    <source>
        <dbReference type="ARBA" id="ARBA00022833"/>
    </source>
</evidence>
<evidence type="ECO:0000313" key="9">
    <source>
        <dbReference type="EMBL" id="MEU5712517.1"/>
    </source>
</evidence>
<evidence type="ECO:0000256" key="6">
    <source>
        <dbReference type="ARBA" id="ARBA00023002"/>
    </source>
</evidence>
<keyword evidence="6" id="KW-0560">Oxidoreductase</keyword>
<dbReference type="PANTHER" id="PTHR42940">
    <property type="entry name" value="ALCOHOL DEHYDROGENASE 1-RELATED"/>
    <property type="match status" value="1"/>
</dbReference>